<dbReference type="InterPro" id="IPR017896">
    <property type="entry name" value="4Fe4S_Fe-S-bd"/>
</dbReference>
<dbReference type="OrthoDB" id="9765258at2"/>
<protein>
    <submittedName>
        <fullName evidence="7">Anaerobic glycerol-3-phosphate dehydrogenase subunit C</fullName>
    </submittedName>
</protein>
<proteinExistence type="predicted"/>
<evidence type="ECO:0000256" key="1">
    <source>
        <dbReference type="ARBA" id="ARBA00022485"/>
    </source>
</evidence>
<dbReference type="Proteomes" id="UP000196573">
    <property type="component" value="Unassembled WGS sequence"/>
</dbReference>
<keyword evidence="8" id="KW-1185">Reference proteome</keyword>
<feature type="domain" description="4Fe-4S ferredoxin-type" evidence="6">
    <location>
        <begin position="15"/>
        <end position="45"/>
    </location>
</feature>
<dbReference type="NCBIfam" id="TIGR03379">
    <property type="entry name" value="glycerol3P_GlpC"/>
    <property type="match status" value="1"/>
</dbReference>
<gene>
    <name evidence="7" type="primary">glpC</name>
    <name evidence="7" type="ORF">EHSB41UT_02688</name>
</gene>
<keyword evidence="3" id="KW-0677">Repeat</keyword>
<keyword evidence="2" id="KW-0479">Metal-binding</keyword>
<evidence type="ECO:0000313" key="8">
    <source>
        <dbReference type="Proteomes" id="UP000196573"/>
    </source>
</evidence>
<dbReference type="GO" id="GO:0051539">
    <property type="term" value="F:4 iron, 4 sulfur cluster binding"/>
    <property type="evidence" value="ECO:0007669"/>
    <property type="project" value="UniProtKB-KW"/>
</dbReference>
<organism evidence="7 8">
    <name type="scientific">Parendozoicomonas haliclonae</name>
    <dbReference type="NCBI Taxonomy" id="1960125"/>
    <lineage>
        <taxon>Bacteria</taxon>
        <taxon>Pseudomonadati</taxon>
        <taxon>Pseudomonadota</taxon>
        <taxon>Gammaproteobacteria</taxon>
        <taxon>Oceanospirillales</taxon>
        <taxon>Endozoicomonadaceae</taxon>
        <taxon>Parendozoicomonas</taxon>
    </lineage>
</organism>
<name>A0A1X7AKS2_9GAMM</name>
<keyword evidence="4" id="KW-0408">Iron</keyword>
<dbReference type="Pfam" id="PF02754">
    <property type="entry name" value="CCG"/>
    <property type="match status" value="2"/>
</dbReference>
<sequence>MSLFAILKSSGTQSGRLTDRSFDQCLKCTACSSQCPVAAVRPDYPGPKQCGPDGERLRLKSPDFLDEALKYCTGCKRCEVACPSNVRISDIIAAARTTYGDQKFKVREFMLSHTDLMGTLTRGSAPLVNKMTGLKPVKLLLDKGLGVDQRRQFPPYAKTSFRKQFETVAGSQQQYARQISYFHGCSVNYNMPELGMDLVRVLNAMNIGVRLLKKEKCCGVPLVANGFPDKARKNGTLNIASFEQAMTEGSEGILSTSSSCALMLKDEYPHVLGLDNSKVQSNISFITRFLAHEFEAGNKPKMKPVNLKVAYHSPCHLIKAGGVLHTLNVLWEIPGLELQQLNSNCCGIAGTYGFKKENYETAQAIGSPLFKQIEESGADYVVTDCETCKMQVEMSTSKKVLHPLELLRMALVD</sequence>
<dbReference type="InterPro" id="IPR009051">
    <property type="entry name" value="Helical_ferredxn"/>
</dbReference>
<accession>A0A1X7AKS2</accession>
<dbReference type="PANTHER" id="PTHR32479">
    <property type="entry name" value="GLYCOLATE OXIDASE IRON-SULFUR SUBUNIT"/>
    <property type="match status" value="1"/>
</dbReference>
<dbReference type="GO" id="GO:0009061">
    <property type="term" value="P:anaerobic respiration"/>
    <property type="evidence" value="ECO:0007669"/>
    <property type="project" value="InterPro"/>
</dbReference>
<evidence type="ECO:0000256" key="3">
    <source>
        <dbReference type="ARBA" id="ARBA00022737"/>
    </source>
</evidence>
<evidence type="ECO:0000313" key="7">
    <source>
        <dbReference type="EMBL" id="SMA48312.1"/>
    </source>
</evidence>
<dbReference type="RefSeq" id="WP_087110718.1">
    <property type="nucleotide sequence ID" value="NZ_CBCSCN010000006.1"/>
</dbReference>
<reference evidence="7 8" key="1">
    <citation type="submission" date="2017-03" db="EMBL/GenBank/DDBJ databases">
        <authorList>
            <person name="Afonso C.L."/>
            <person name="Miller P.J."/>
            <person name="Scott M.A."/>
            <person name="Spackman E."/>
            <person name="Goraichik I."/>
            <person name="Dimitrov K.M."/>
            <person name="Suarez D.L."/>
            <person name="Swayne D.E."/>
        </authorList>
    </citation>
    <scope>NUCLEOTIDE SEQUENCE [LARGE SCALE GENOMIC DNA]</scope>
    <source>
        <strain evidence="7">SB41UT1</strain>
    </source>
</reference>
<dbReference type="GO" id="GO:0046872">
    <property type="term" value="F:metal ion binding"/>
    <property type="evidence" value="ECO:0007669"/>
    <property type="project" value="UniProtKB-KW"/>
</dbReference>
<dbReference type="GO" id="GO:0009331">
    <property type="term" value="C:glycerol-3-phosphate dehydrogenase (FAD) complex"/>
    <property type="evidence" value="ECO:0007669"/>
    <property type="project" value="InterPro"/>
</dbReference>
<dbReference type="PROSITE" id="PS00198">
    <property type="entry name" value="4FE4S_FER_1"/>
    <property type="match status" value="1"/>
</dbReference>
<dbReference type="GO" id="GO:0016491">
    <property type="term" value="F:oxidoreductase activity"/>
    <property type="evidence" value="ECO:0007669"/>
    <property type="project" value="UniProtKB-ARBA"/>
</dbReference>
<dbReference type="Pfam" id="PF13183">
    <property type="entry name" value="Fer4_8"/>
    <property type="match status" value="1"/>
</dbReference>
<keyword evidence="5" id="KW-0411">Iron-sulfur</keyword>
<dbReference type="InterPro" id="IPR017900">
    <property type="entry name" value="4Fe4S_Fe_S_CS"/>
</dbReference>
<dbReference type="GO" id="GO:0016020">
    <property type="term" value="C:membrane"/>
    <property type="evidence" value="ECO:0007669"/>
    <property type="project" value="InterPro"/>
</dbReference>
<feature type="domain" description="4Fe-4S ferredoxin-type" evidence="6">
    <location>
        <begin position="60"/>
        <end position="92"/>
    </location>
</feature>
<dbReference type="EMBL" id="FWPT01000006">
    <property type="protein sequence ID" value="SMA48312.1"/>
    <property type="molecule type" value="Genomic_DNA"/>
</dbReference>
<evidence type="ECO:0000259" key="6">
    <source>
        <dbReference type="PROSITE" id="PS51379"/>
    </source>
</evidence>
<dbReference type="PANTHER" id="PTHR32479:SF19">
    <property type="entry name" value="ANAEROBIC GLYCEROL-3-PHOSPHATE DEHYDROGENASE SUBUNIT C"/>
    <property type="match status" value="1"/>
</dbReference>
<evidence type="ECO:0000256" key="4">
    <source>
        <dbReference type="ARBA" id="ARBA00023004"/>
    </source>
</evidence>
<dbReference type="InterPro" id="IPR004017">
    <property type="entry name" value="Cys_rich_dom"/>
</dbReference>
<dbReference type="InterPro" id="IPR017753">
    <property type="entry name" value="G3P_DH_GlpC_su"/>
</dbReference>
<dbReference type="AlphaFoldDB" id="A0A1X7AKS2"/>
<dbReference type="SUPFAM" id="SSF46548">
    <property type="entry name" value="alpha-helical ferredoxin"/>
    <property type="match status" value="1"/>
</dbReference>
<dbReference type="Gene3D" id="1.10.1060.10">
    <property type="entry name" value="Alpha-helical ferredoxin"/>
    <property type="match status" value="1"/>
</dbReference>
<dbReference type="PROSITE" id="PS51379">
    <property type="entry name" value="4FE4S_FER_2"/>
    <property type="match status" value="2"/>
</dbReference>
<dbReference type="NCBIfam" id="NF008369">
    <property type="entry name" value="PRK11168.1"/>
    <property type="match status" value="1"/>
</dbReference>
<evidence type="ECO:0000256" key="5">
    <source>
        <dbReference type="ARBA" id="ARBA00023014"/>
    </source>
</evidence>
<keyword evidence="1" id="KW-0004">4Fe-4S</keyword>
<evidence type="ECO:0000256" key="2">
    <source>
        <dbReference type="ARBA" id="ARBA00022723"/>
    </source>
</evidence>